<gene>
    <name evidence="13" type="ORF">JSE7799_01786</name>
</gene>
<dbReference type="PANTHER" id="PTHR30347:SF1">
    <property type="entry name" value="MECHANOSENSITIVE CHANNEL MSCK"/>
    <property type="match status" value="1"/>
</dbReference>
<dbReference type="Gene3D" id="2.30.30.60">
    <property type="match status" value="1"/>
</dbReference>
<dbReference type="InterPro" id="IPR006685">
    <property type="entry name" value="MscS_channel_2nd"/>
</dbReference>
<dbReference type="InterPro" id="IPR011066">
    <property type="entry name" value="MscS_channel_C_sf"/>
</dbReference>
<evidence type="ECO:0000256" key="4">
    <source>
        <dbReference type="ARBA" id="ARBA00022692"/>
    </source>
</evidence>
<evidence type="ECO:0000313" key="13">
    <source>
        <dbReference type="EMBL" id="CUH39067.1"/>
    </source>
</evidence>
<keyword evidence="9" id="KW-0732">Signal</keyword>
<keyword evidence="7" id="KW-0175">Coiled coil</keyword>
<feature type="domain" description="Mechanosensitive ion channel MscS C-terminal" evidence="12">
    <location>
        <begin position="669"/>
        <end position="751"/>
    </location>
</feature>
<feature type="signal peptide" evidence="9">
    <location>
        <begin position="1"/>
        <end position="24"/>
    </location>
</feature>
<evidence type="ECO:0000256" key="2">
    <source>
        <dbReference type="ARBA" id="ARBA00008017"/>
    </source>
</evidence>
<feature type="transmembrane region" description="Helical" evidence="8">
    <location>
        <begin position="273"/>
        <end position="293"/>
    </location>
</feature>
<dbReference type="Gene3D" id="1.10.287.1260">
    <property type="match status" value="1"/>
</dbReference>
<dbReference type="GO" id="GO:0008381">
    <property type="term" value="F:mechanosensitive monoatomic ion channel activity"/>
    <property type="evidence" value="ECO:0007669"/>
    <property type="project" value="UniProtKB-ARBA"/>
</dbReference>
<dbReference type="InterPro" id="IPR006686">
    <property type="entry name" value="MscS_channel_CS"/>
</dbReference>
<dbReference type="InterPro" id="IPR011014">
    <property type="entry name" value="MscS_channel_TM-2"/>
</dbReference>
<dbReference type="InterPro" id="IPR052702">
    <property type="entry name" value="MscS-like_channel"/>
</dbReference>
<keyword evidence="3" id="KW-1003">Cell membrane</keyword>
<comment type="subcellular location">
    <subcellularLocation>
        <location evidence="1">Cell membrane</location>
        <topology evidence="1">Multi-pass membrane protein</topology>
    </subcellularLocation>
</comment>
<evidence type="ECO:0000256" key="1">
    <source>
        <dbReference type="ARBA" id="ARBA00004651"/>
    </source>
</evidence>
<evidence type="ECO:0000256" key="8">
    <source>
        <dbReference type="SAM" id="Phobius"/>
    </source>
</evidence>
<feature type="domain" description="DUF3772" evidence="11">
    <location>
        <begin position="122"/>
        <end position="178"/>
    </location>
</feature>
<protein>
    <submittedName>
        <fullName evidence="13">Putative MscS family protein.1</fullName>
    </submittedName>
</protein>
<dbReference type="InterPro" id="IPR023408">
    <property type="entry name" value="MscS_beta-dom_sf"/>
</dbReference>
<dbReference type="SUPFAM" id="SSF82861">
    <property type="entry name" value="Mechanosensitive channel protein MscS (YggB), transmembrane region"/>
    <property type="match status" value="1"/>
</dbReference>
<dbReference type="PANTHER" id="PTHR30347">
    <property type="entry name" value="POTASSIUM CHANNEL RELATED"/>
    <property type="match status" value="1"/>
</dbReference>
<dbReference type="Gene3D" id="3.30.70.100">
    <property type="match status" value="1"/>
</dbReference>
<feature type="transmembrane region" description="Helical" evidence="8">
    <location>
        <begin position="320"/>
        <end position="337"/>
    </location>
</feature>
<keyword evidence="14" id="KW-1185">Reference proteome</keyword>
<feature type="transmembrane region" description="Helical" evidence="8">
    <location>
        <begin position="459"/>
        <end position="483"/>
    </location>
</feature>
<dbReference type="AlphaFoldDB" id="A0A0M7B8F8"/>
<dbReference type="SUPFAM" id="SSF50182">
    <property type="entry name" value="Sm-like ribonucleoproteins"/>
    <property type="match status" value="1"/>
</dbReference>
<keyword evidence="4 8" id="KW-0812">Transmembrane</keyword>
<evidence type="ECO:0000313" key="14">
    <source>
        <dbReference type="Proteomes" id="UP000049455"/>
    </source>
</evidence>
<dbReference type="RefSeq" id="WP_083480406.1">
    <property type="nucleotide sequence ID" value="NZ_CYPR01000109.1"/>
</dbReference>
<feature type="transmembrane region" description="Helical" evidence="8">
    <location>
        <begin position="509"/>
        <end position="528"/>
    </location>
</feature>
<dbReference type="STRING" id="313367.JSE7799_01786"/>
<dbReference type="InterPro" id="IPR049278">
    <property type="entry name" value="MS_channel_C"/>
</dbReference>
<feature type="transmembrane region" description="Helical" evidence="8">
    <location>
        <begin position="394"/>
        <end position="415"/>
    </location>
</feature>
<proteinExistence type="inferred from homology"/>
<sequence>MTPRLMRALAGLLLTLLLVLPVAAQEPRSALGWGEIVESAETAIAAEDATIEALDALREQLVTWRATFEAEMAKTGPRVAALRAQIDALEPPPAEGESEPQAIADQREALNAQLEELLAPVREAETVFAEANALIAELDERVEAERAARLFSKSVTPLDPRAWPPAVAAFGSWLRDLGMQVAAPFATPEARAVWQARGLELGLLALIAIVLLWRSNVWLGHLRARVARREVENAVARVALLAISLAQMLLPVAGLVAISRAAILIGISGPEATVAIGLLPVLGFTVLVARWLALQALPKREGANAFLPISPARRGRARRLVLLLGGLIALGIAWRGMAETSVAMAETIFVPRFVLLTLAGIVMFQLGRLFLSEGRITIEEAEEVHTFWAQITRLVGRALIVVGVLAPLAAALGYGNLGAALLWPTAVSLALIALIGILQGFVFDFYVAVTRRTDTGHDALVPTLVGFALALASVPLFGLIWGLRPITLLEWWQTFLRGFDLGGTRISPANFLTFAIVFLIGFFFVRLIRGVLRASVLPKTKLDTGGTNAILSGTSYVGITLAALIAITAAGIDLTGLAVVAGALSLGIGFGLQTIVQNFVSGIILLIGRPIKLGDWINVNGTEGFVREISVRSTRVETFDRQDVIVPNADLISGVVTNYTLDNSAGRVLVTVGVAYGTDTRRVETILQEVAEAHPMAILSPPPLVTFDGFGASSLDFTVRVVIRDILFKVIVHSELNHAVAERFAAEGIEIPFAQRDLWLRNPEVLQPRGEGA</sequence>
<feature type="transmembrane region" description="Helical" evidence="8">
    <location>
        <begin position="578"/>
        <end position="607"/>
    </location>
</feature>
<dbReference type="EMBL" id="CYPR01000109">
    <property type="protein sequence ID" value="CUH39067.1"/>
    <property type="molecule type" value="Genomic_DNA"/>
</dbReference>
<dbReference type="OrthoDB" id="9799209at2"/>
<keyword evidence="6 8" id="KW-0472">Membrane</keyword>
<dbReference type="GO" id="GO:0005886">
    <property type="term" value="C:plasma membrane"/>
    <property type="evidence" value="ECO:0007669"/>
    <property type="project" value="UniProtKB-SubCell"/>
</dbReference>
<dbReference type="Pfam" id="PF21082">
    <property type="entry name" value="MS_channel_3rd"/>
    <property type="match status" value="1"/>
</dbReference>
<dbReference type="SUPFAM" id="SSF82689">
    <property type="entry name" value="Mechanosensitive channel protein MscS (YggB), C-terminal domain"/>
    <property type="match status" value="1"/>
</dbReference>
<evidence type="ECO:0000256" key="6">
    <source>
        <dbReference type="ARBA" id="ARBA00023136"/>
    </source>
</evidence>
<dbReference type="Pfam" id="PF00924">
    <property type="entry name" value="MS_channel_2nd"/>
    <property type="match status" value="1"/>
</dbReference>
<evidence type="ECO:0000256" key="5">
    <source>
        <dbReference type="ARBA" id="ARBA00022989"/>
    </source>
</evidence>
<evidence type="ECO:0000256" key="7">
    <source>
        <dbReference type="SAM" id="Coils"/>
    </source>
</evidence>
<comment type="similarity">
    <text evidence="2">Belongs to the MscS (TC 1.A.23) family.</text>
</comment>
<evidence type="ECO:0000259" key="12">
    <source>
        <dbReference type="Pfam" id="PF21082"/>
    </source>
</evidence>
<evidence type="ECO:0000259" key="11">
    <source>
        <dbReference type="Pfam" id="PF12607"/>
    </source>
</evidence>
<evidence type="ECO:0000259" key="10">
    <source>
        <dbReference type="Pfam" id="PF00924"/>
    </source>
</evidence>
<feature type="domain" description="Mechanosensitive ion channel MscS" evidence="10">
    <location>
        <begin position="594"/>
        <end position="660"/>
    </location>
</feature>
<reference evidence="13 14" key="1">
    <citation type="submission" date="2015-09" db="EMBL/GenBank/DDBJ databases">
        <authorList>
            <person name="Jackson K.R."/>
            <person name="Lunt B.L."/>
            <person name="Fisher J.N.B."/>
            <person name="Gardner A.V."/>
            <person name="Bailey M.E."/>
            <person name="Deus L.M."/>
            <person name="Earl A.S."/>
            <person name="Gibby P.D."/>
            <person name="Hartmann K.A."/>
            <person name="Liu J.E."/>
            <person name="Manci A.M."/>
            <person name="Nielsen D.A."/>
            <person name="Solomon M.B."/>
            <person name="Breakwell D.P."/>
            <person name="Burnett S.H."/>
            <person name="Grose J.H."/>
        </authorList>
    </citation>
    <scope>NUCLEOTIDE SEQUENCE [LARGE SCALE GENOMIC DNA]</scope>
    <source>
        <strain evidence="13 14">CECT 7799</strain>
    </source>
</reference>
<feature type="chain" id="PRO_5005810155" evidence="9">
    <location>
        <begin position="25"/>
        <end position="773"/>
    </location>
</feature>
<dbReference type="PROSITE" id="PS01246">
    <property type="entry name" value="UPF0003"/>
    <property type="match status" value="1"/>
</dbReference>
<dbReference type="InterPro" id="IPR022249">
    <property type="entry name" value="DUF3772"/>
</dbReference>
<evidence type="ECO:0000256" key="3">
    <source>
        <dbReference type="ARBA" id="ARBA00022475"/>
    </source>
</evidence>
<feature type="transmembrane region" description="Helical" evidence="8">
    <location>
        <begin position="234"/>
        <end position="267"/>
    </location>
</feature>
<dbReference type="Proteomes" id="UP000049455">
    <property type="component" value="Unassembled WGS sequence"/>
</dbReference>
<feature type="transmembrane region" description="Helical" evidence="8">
    <location>
        <begin position="349"/>
        <end position="371"/>
    </location>
</feature>
<dbReference type="Pfam" id="PF12607">
    <property type="entry name" value="DUF3772"/>
    <property type="match status" value="1"/>
</dbReference>
<keyword evidence="5 8" id="KW-1133">Transmembrane helix</keyword>
<dbReference type="InterPro" id="IPR010920">
    <property type="entry name" value="LSM_dom_sf"/>
</dbReference>
<accession>A0A0M7B8F8</accession>
<organism evidence="13 14">
    <name type="scientific">Jannaschia seosinensis</name>
    <dbReference type="NCBI Taxonomy" id="313367"/>
    <lineage>
        <taxon>Bacteria</taxon>
        <taxon>Pseudomonadati</taxon>
        <taxon>Pseudomonadota</taxon>
        <taxon>Alphaproteobacteria</taxon>
        <taxon>Rhodobacterales</taxon>
        <taxon>Roseobacteraceae</taxon>
        <taxon>Jannaschia</taxon>
    </lineage>
</organism>
<name>A0A0M7B8F8_9RHOB</name>
<feature type="transmembrane region" description="Helical" evidence="8">
    <location>
        <begin position="194"/>
        <end position="213"/>
    </location>
</feature>
<evidence type="ECO:0000256" key="9">
    <source>
        <dbReference type="SAM" id="SignalP"/>
    </source>
</evidence>
<feature type="transmembrane region" description="Helical" evidence="8">
    <location>
        <begin position="549"/>
        <end position="572"/>
    </location>
</feature>
<feature type="transmembrane region" description="Helical" evidence="8">
    <location>
        <begin position="421"/>
        <end position="447"/>
    </location>
</feature>
<feature type="coiled-coil region" evidence="7">
    <location>
        <begin position="121"/>
        <end position="148"/>
    </location>
</feature>